<proteinExistence type="inferred from homology"/>
<gene>
    <name evidence="3" type="ORF">E6O75_ATG01938</name>
</gene>
<accession>A0A4Z1PL41</accession>
<dbReference type="GO" id="GO:0030687">
    <property type="term" value="C:preribosome, large subunit precursor"/>
    <property type="evidence" value="ECO:0007669"/>
    <property type="project" value="TreeGrafter"/>
</dbReference>
<dbReference type="GO" id="GO:0000460">
    <property type="term" value="P:maturation of 5.8S rRNA"/>
    <property type="evidence" value="ECO:0007669"/>
    <property type="project" value="TreeGrafter"/>
</dbReference>
<evidence type="ECO:0000313" key="3">
    <source>
        <dbReference type="EMBL" id="TID22764.1"/>
    </source>
</evidence>
<dbReference type="OrthoDB" id="20949at2759"/>
<name>A0A4Z1PL41_9PEZI</name>
<keyword evidence="4" id="KW-1185">Reference proteome</keyword>
<evidence type="ECO:0000256" key="2">
    <source>
        <dbReference type="SAM" id="MobiDB-lite"/>
    </source>
</evidence>
<organism evidence="3 4">
    <name type="scientific">Venturia nashicola</name>
    <dbReference type="NCBI Taxonomy" id="86259"/>
    <lineage>
        <taxon>Eukaryota</taxon>
        <taxon>Fungi</taxon>
        <taxon>Dikarya</taxon>
        <taxon>Ascomycota</taxon>
        <taxon>Pezizomycotina</taxon>
        <taxon>Dothideomycetes</taxon>
        <taxon>Pleosporomycetidae</taxon>
        <taxon>Venturiales</taxon>
        <taxon>Venturiaceae</taxon>
        <taxon>Venturia</taxon>
    </lineage>
</organism>
<evidence type="ECO:0000256" key="1">
    <source>
        <dbReference type="ARBA" id="ARBA00007462"/>
    </source>
</evidence>
<dbReference type="PANTHER" id="PTHR13245:SF14">
    <property type="entry name" value="RRP15-LIKE PROTEIN"/>
    <property type="match status" value="1"/>
</dbReference>
<comment type="caution">
    <text evidence="3">The sequence shown here is derived from an EMBL/GenBank/DDBJ whole genome shotgun (WGS) entry which is preliminary data.</text>
</comment>
<dbReference type="Pfam" id="PF07890">
    <property type="entry name" value="Rrp15p"/>
    <property type="match status" value="1"/>
</dbReference>
<dbReference type="AlphaFoldDB" id="A0A4Z1PL41"/>
<evidence type="ECO:0000313" key="4">
    <source>
        <dbReference type="Proteomes" id="UP000298493"/>
    </source>
</evidence>
<dbReference type="Proteomes" id="UP000298493">
    <property type="component" value="Unassembled WGS sequence"/>
</dbReference>
<feature type="region of interest" description="Disordered" evidence="2">
    <location>
        <begin position="1"/>
        <end position="163"/>
    </location>
</feature>
<protein>
    <submittedName>
        <fullName evidence="3">Rrp15p-domain-containing protein</fullName>
    </submittedName>
</protein>
<reference evidence="3 4" key="1">
    <citation type="submission" date="2019-04" db="EMBL/GenBank/DDBJ databases">
        <title>High contiguity whole genome sequence and gene annotation resource for two Venturia nashicola isolates.</title>
        <authorList>
            <person name="Prokchorchik M."/>
            <person name="Won K."/>
            <person name="Lee Y."/>
            <person name="Choi E.D."/>
            <person name="Segonzac C."/>
            <person name="Sohn K.H."/>
        </authorList>
    </citation>
    <scope>NUCLEOTIDE SEQUENCE [LARGE SCALE GENOMIC DNA]</scope>
    <source>
        <strain evidence="3 4">PRI2</strain>
    </source>
</reference>
<dbReference type="STRING" id="86259.A0A4Z1PL41"/>
<feature type="compositionally biased region" description="Basic residues" evidence="2">
    <location>
        <begin position="17"/>
        <end position="27"/>
    </location>
</feature>
<feature type="compositionally biased region" description="Acidic residues" evidence="2">
    <location>
        <begin position="74"/>
        <end position="94"/>
    </location>
</feature>
<comment type="similarity">
    <text evidence="1">Belongs to the RRP15 family.</text>
</comment>
<sequence>MPSILKRTRARDEREPRRPKKKIRKSKKQLEYHSSSSEDEGDDEPTDFKAINLQDSDDELAINTAKNTFIGADSDNDEAGLDSEVEEDAAEDSDATGASSDAESDVSGTASTNGTRKKKRNDPAVFATSMSKILGTKLTTTKRSDPVLSRSAAATSISKEVSESRLEAKARQKLRLEKKHKLDKGRVKDVLGLGDEETSTQGIIEAEKKLKKTAQRGVIKLFNAVREAQKRGEDAKREALKEGVVGMDRREEKVSEMSKKGFMELIASGGK</sequence>
<dbReference type="PANTHER" id="PTHR13245">
    <property type="entry name" value="RRP15-LIKE PROTEIN"/>
    <property type="match status" value="1"/>
</dbReference>
<dbReference type="GO" id="GO:0000470">
    <property type="term" value="P:maturation of LSU-rRNA"/>
    <property type="evidence" value="ECO:0007669"/>
    <property type="project" value="TreeGrafter"/>
</dbReference>
<dbReference type="EMBL" id="SNSC02000007">
    <property type="protein sequence ID" value="TID22764.1"/>
    <property type="molecule type" value="Genomic_DNA"/>
</dbReference>
<dbReference type="InterPro" id="IPR012459">
    <property type="entry name" value="Rrp15"/>
</dbReference>